<reference evidence="3 4" key="1">
    <citation type="submission" date="2020-08" db="EMBL/GenBank/DDBJ databases">
        <title>Genomic Encyclopedia of Type Strains, Phase IV (KMG-IV): sequencing the most valuable type-strain genomes for metagenomic binning, comparative biology and taxonomic classification.</title>
        <authorList>
            <person name="Goeker M."/>
        </authorList>
    </citation>
    <scope>NUCLEOTIDE SEQUENCE [LARGE SCALE GENOMIC DNA]</scope>
    <source>
        <strain evidence="3 4">DSM 100044</strain>
    </source>
</reference>
<organism evidence="3 4">
    <name type="scientific">Sphingomonas aerophila</name>
    <dbReference type="NCBI Taxonomy" id="1344948"/>
    <lineage>
        <taxon>Bacteria</taxon>
        <taxon>Pseudomonadati</taxon>
        <taxon>Pseudomonadota</taxon>
        <taxon>Alphaproteobacteria</taxon>
        <taxon>Sphingomonadales</taxon>
        <taxon>Sphingomonadaceae</taxon>
        <taxon>Sphingomonas</taxon>
    </lineage>
</organism>
<dbReference type="AlphaFoldDB" id="A0A7W9BFS4"/>
<keyword evidence="1" id="KW-0812">Transmembrane</keyword>
<dbReference type="InterPro" id="IPR002656">
    <property type="entry name" value="Acyl_transf_3_dom"/>
</dbReference>
<keyword evidence="1" id="KW-0472">Membrane</keyword>
<dbReference type="EMBL" id="JACIJK010000009">
    <property type="protein sequence ID" value="MBB5716218.1"/>
    <property type="molecule type" value="Genomic_DNA"/>
</dbReference>
<evidence type="ECO:0000259" key="2">
    <source>
        <dbReference type="Pfam" id="PF01757"/>
    </source>
</evidence>
<accession>A0A7W9BFS4</accession>
<dbReference type="Proteomes" id="UP000546200">
    <property type="component" value="Unassembled WGS sequence"/>
</dbReference>
<feature type="transmembrane region" description="Helical" evidence="1">
    <location>
        <begin position="165"/>
        <end position="190"/>
    </location>
</feature>
<comment type="caution">
    <text evidence="3">The sequence shown here is derived from an EMBL/GenBank/DDBJ whole genome shotgun (WGS) entry which is preliminary data.</text>
</comment>
<gene>
    <name evidence="3" type="ORF">FHS94_003078</name>
</gene>
<evidence type="ECO:0000256" key="1">
    <source>
        <dbReference type="SAM" id="Phobius"/>
    </source>
</evidence>
<proteinExistence type="predicted"/>
<dbReference type="GO" id="GO:0016747">
    <property type="term" value="F:acyltransferase activity, transferring groups other than amino-acyl groups"/>
    <property type="evidence" value="ECO:0007669"/>
    <property type="project" value="InterPro"/>
</dbReference>
<evidence type="ECO:0000313" key="3">
    <source>
        <dbReference type="EMBL" id="MBB5716218.1"/>
    </source>
</evidence>
<feature type="transmembrane region" description="Helical" evidence="1">
    <location>
        <begin position="202"/>
        <end position="220"/>
    </location>
</feature>
<name>A0A7W9BFS4_9SPHN</name>
<evidence type="ECO:0000313" key="4">
    <source>
        <dbReference type="Proteomes" id="UP000546200"/>
    </source>
</evidence>
<dbReference type="Pfam" id="PF01757">
    <property type="entry name" value="Acyl_transf_3"/>
    <property type="match status" value="1"/>
</dbReference>
<sequence>MPAINIPAIGAAALVEKSNARQSVPALSPSTSQTMRIARVLCILALVYVHTPPYARGAPADLISADGLYWIWRELAGRTSVALLSIFSGLLVVRLGQSKTWSVNLRKKVRTLIIPLLLWNLIALAKNFAESGGHELPALSDMPHLLLALDGNPALTPTYFLRDVFVFNLLIVPLMFGARHATMVTGLLLLGNAVFGIDGKLFLNNAIPLFFFLGLLVGIGAMSADRLPMRAVRGQGQGTIAVSVAISLMLAGASGSYLLAGAGSAWEYLQHLSDVVGRLGGALLFWTIADRVSGSRAASRVGAFEPVIFLSSARTRSALELPGSRRRLRT</sequence>
<keyword evidence="1" id="KW-1133">Transmembrane helix</keyword>
<feature type="transmembrane region" description="Helical" evidence="1">
    <location>
        <begin position="240"/>
        <end position="260"/>
    </location>
</feature>
<dbReference type="RefSeq" id="WP_184059281.1">
    <property type="nucleotide sequence ID" value="NZ_JACIJK010000009.1"/>
</dbReference>
<keyword evidence="4" id="KW-1185">Reference proteome</keyword>
<feature type="domain" description="Acyltransferase 3" evidence="2">
    <location>
        <begin position="37"/>
        <end position="294"/>
    </location>
</feature>
<protein>
    <recommendedName>
        <fullName evidence="2">Acyltransferase 3 domain-containing protein</fullName>
    </recommendedName>
</protein>